<dbReference type="SUPFAM" id="SSF57756">
    <property type="entry name" value="Retrovirus zinc finger-like domains"/>
    <property type="match status" value="2"/>
</dbReference>
<evidence type="ECO:0000256" key="2">
    <source>
        <dbReference type="SAM" id="MobiDB-lite"/>
    </source>
</evidence>
<feature type="region of interest" description="Disordered" evidence="2">
    <location>
        <begin position="1"/>
        <end position="30"/>
    </location>
</feature>
<evidence type="ECO:0000259" key="3">
    <source>
        <dbReference type="PROSITE" id="PS50158"/>
    </source>
</evidence>
<gene>
    <name evidence="4" type="primary">gag-pol_32</name>
    <name evidence="4" type="ORF">CM83_101828</name>
</gene>
<evidence type="ECO:0000256" key="1">
    <source>
        <dbReference type="PROSITE-ProRule" id="PRU00047"/>
    </source>
</evidence>
<dbReference type="GO" id="GO:0003676">
    <property type="term" value="F:nucleic acid binding"/>
    <property type="evidence" value="ECO:0007669"/>
    <property type="project" value="InterPro"/>
</dbReference>
<reference evidence="4" key="1">
    <citation type="journal article" date="2014" name="PLoS ONE">
        <title>Transcriptome-Based Identification of ABC Transporters in the Western Tarnished Plant Bug Lygus hesperus.</title>
        <authorList>
            <person name="Hull J.J."/>
            <person name="Chaney K."/>
            <person name="Geib S.M."/>
            <person name="Fabrick J.A."/>
            <person name="Brent C.S."/>
            <person name="Walsh D."/>
            <person name="Lavine L.C."/>
        </authorList>
    </citation>
    <scope>NUCLEOTIDE SEQUENCE</scope>
</reference>
<dbReference type="PROSITE" id="PS50158">
    <property type="entry name" value="ZF_CCHC"/>
    <property type="match status" value="1"/>
</dbReference>
<dbReference type="InterPro" id="IPR001878">
    <property type="entry name" value="Znf_CCHC"/>
</dbReference>
<accession>A0A0A9WP00</accession>
<organism evidence="4">
    <name type="scientific">Lygus hesperus</name>
    <name type="common">Western plant bug</name>
    <dbReference type="NCBI Taxonomy" id="30085"/>
    <lineage>
        <taxon>Eukaryota</taxon>
        <taxon>Metazoa</taxon>
        <taxon>Ecdysozoa</taxon>
        <taxon>Arthropoda</taxon>
        <taxon>Hexapoda</taxon>
        <taxon>Insecta</taxon>
        <taxon>Pterygota</taxon>
        <taxon>Neoptera</taxon>
        <taxon>Paraneoptera</taxon>
        <taxon>Hemiptera</taxon>
        <taxon>Heteroptera</taxon>
        <taxon>Panheteroptera</taxon>
        <taxon>Cimicomorpha</taxon>
        <taxon>Miridae</taxon>
        <taxon>Mirini</taxon>
        <taxon>Lygus</taxon>
    </lineage>
</organism>
<feature type="compositionally biased region" description="Polar residues" evidence="2">
    <location>
        <begin position="59"/>
        <end position="75"/>
    </location>
</feature>
<name>A0A0A9WP00_LYGHE</name>
<keyword evidence="1" id="KW-0862">Zinc</keyword>
<dbReference type="EMBL" id="GBHO01033422">
    <property type="protein sequence ID" value="JAG10182.1"/>
    <property type="molecule type" value="Transcribed_RNA"/>
</dbReference>
<dbReference type="Gene3D" id="4.10.60.10">
    <property type="entry name" value="Zinc finger, CCHC-type"/>
    <property type="match status" value="1"/>
</dbReference>
<feature type="compositionally biased region" description="Polar residues" evidence="2">
    <location>
        <begin position="13"/>
        <end position="30"/>
    </location>
</feature>
<evidence type="ECO:0000313" key="4">
    <source>
        <dbReference type="EMBL" id="JAG10182.1"/>
    </source>
</evidence>
<dbReference type="SMART" id="SM00343">
    <property type="entry name" value="ZnF_C2HC"/>
    <property type="match status" value="2"/>
</dbReference>
<dbReference type="InterPro" id="IPR036875">
    <property type="entry name" value="Znf_CCHC_sf"/>
</dbReference>
<feature type="domain" description="CCHC-type" evidence="3">
    <location>
        <begin position="34"/>
        <end position="50"/>
    </location>
</feature>
<proteinExistence type="predicted"/>
<feature type="region of interest" description="Disordered" evidence="2">
    <location>
        <begin position="49"/>
        <end position="78"/>
    </location>
</feature>
<sequence length="132" mass="14293">SDSKKFKSGHPSDVSSSNYFRQGPNANSFSSHVRCRNCGLSGHRAETCRKQPHSGFRRTPSQMSLAKASVNSASAKPNKGQCYVCESPSHFANNCPRKGKSTLPSRPKNKAVEKNVNLCSTSPSGQIKHKGD</sequence>
<feature type="region of interest" description="Disordered" evidence="2">
    <location>
        <begin position="95"/>
        <end position="132"/>
    </location>
</feature>
<dbReference type="AlphaFoldDB" id="A0A0A9WP00"/>
<keyword evidence="1" id="KW-0863">Zinc-finger</keyword>
<feature type="non-terminal residue" evidence="4">
    <location>
        <position position="1"/>
    </location>
</feature>
<dbReference type="GO" id="GO:0008270">
    <property type="term" value="F:zinc ion binding"/>
    <property type="evidence" value="ECO:0007669"/>
    <property type="project" value="UniProtKB-KW"/>
</dbReference>
<reference evidence="4" key="2">
    <citation type="submission" date="2014-07" db="EMBL/GenBank/DDBJ databases">
        <authorList>
            <person name="Hull J."/>
        </authorList>
    </citation>
    <scope>NUCLEOTIDE SEQUENCE</scope>
</reference>
<protein>
    <submittedName>
        <fullName evidence="4">Gag-Pol polyprotein</fullName>
    </submittedName>
</protein>
<keyword evidence="1" id="KW-0479">Metal-binding</keyword>